<accession>X8JKV3</accession>
<evidence type="ECO:0000256" key="1">
    <source>
        <dbReference type="SAM" id="MobiDB-lite"/>
    </source>
</evidence>
<evidence type="ECO:0000313" key="3">
    <source>
        <dbReference type="Proteomes" id="UP000030108"/>
    </source>
</evidence>
<comment type="caution">
    <text evidence="2">The sequence shown here is derived from an EMBL/GenBank/DDBJ whole genome shotgun (WGS) entry which is preliminary data.</text>
</comment>
<dbReference type="AlphaFoldDB" id="X8JKV3"/>
<feature type="compositionally biased region" description="Polar residues" evidence="1">
    <location>
        <begin position="19"/>
        <end position="39"/>
    </location>
</feature>
<reference evidence="3" key="1">
    <citation type="journal article" date="2014" name="Genome Announc.">
        <title>Draft genome sequence of the plant-pathogenic soil fungus Rhizoctonia solani anastomosis group 3 strain Rhs1AP.</title>
        <authorList>
            <person name="Cubeta M.A."/>
            <person name="Thomas E."/>
            <person name="Dean R.A."/>
            <person name="Jabaji S."/>
            <person name="Neate S.M."/>
            <person name="Tavantzis S."/>
            <person name="Toda T."/>
            <person name="Vilgalys R."/>
            <person name="Bharathan N."/>
            <person name="Fedorova-Abrams N."/>
            <person name="Pakala S.B."/>
            <person name="Pakala S.M."/>
            <person name="Zafar N."/>
            <person name="Joardar V."/>
            <person name="Losada L."/>
            <person name="Nierman W.C."/>
        </authorList>
    </citation>
    <scope>NUCLEOTIDE SEQUENCE [LARGE SCALE GENOMIC DNA]</scope>
    <source>
        <strain evidence="3">AG-3</strain>
    </source>
</reference>
<feature type="compositionally biased region" description="Basic residues" evidence="1">
    <location>
        <begin position="40"/>
        <end position="58"/>
    </location>
</feature>
<evidence type="ECO:0000313" key="2">
    <source>
        <dbReference type="EMBL" id="EUC63816.1"/>
    </source>
</evidence>
<dbReference type="EMBL" id="JATN01000314">
    <property type="protein sequence ID" value="EUC63816.1"/>
    <property type="molecule type" value="Genomic_DNA"/>
</dbReference>
<feature type="region of interest" description="Disordered" evidence="1">
    <location>
        <begin position="19"/>
        <end position="58"/>
    </location>
</feature>
<protein>
    <submittedName>
        <fullName evidence="2">Uncharacterized protein</fullName>
    </submittedName>
</protein>
<gene>
    <name evidence="2" type="ORF">RSOL_429710</name>
</gene>
<dbReference type="Proteomes" id="UP000030108">
    <property type="component" value="Unassembled WGS sequence"/>
</dbReference>
<proteinExistence type="predicted"/>
<sequence length="58" mass="6689">MALLPHHLSFTLRRSPRTWVTQRSSLTNSVTSSAASRQHPNPRRSRHPNKKPSRLSFL</sequence>
<organism evidence="2 3">
    <name type="scientific">Rhizoctonia solani AG-3 Rhs1AP</name>
    <dbReference type="NCBI Taxonomy" id="1086054"/>
    <lineage>
        <taxon>Eukaryota</taxon>
        <taxon>Fungi</taxon>
        <taxon>Dikarya</taxon>
        <taxon>Basidiomycota</taxon>
        <taxon>Agaricomycotina</taxon>
        <taxon>Agaricomycetes</taxon>
        <taxon>Cantharellales</taxon>
        <taxon>Ceratobasidiaceae</taxon>
        <taxon>Rhizoctonia</taxon>
    </lineage>
</organism>
<name>X8JKV3_9AGAM</name>